<dbReference type="Proteomes" id="UP000179769">
    <property type="component" value="Unassembled WGS sequence"/>
</dbReference>
<keyword evidence="2" id="KW-1185">Reference proteome</keyword>
<evidence type="ECO:0000313" key="2">
    <source>
        <dbReference type="Proteomes" id="UP000179769"/>
    </source>
</evidence>
<reference evidence="2" key="1">
    <citation type="submission" date="2016-07" db="EMBL/GenBank/DDBJ databases">
        <title>Frankia sp. NRRL B-16219 Genome sequencing.</title>
        <authorList>
            <person name="Ghodhbane-Gtari F."/>
            <person name="Swanson E."/>
            <person name="Gueddou A."/>
            <person name="Louati M."/>
            <person name="Nouioui I."/>
            <person name="Hezbri K."/>
            <person name="Abebe-Akele F."/>
            <person name="Simpson S."/>
            <person name="Morris K."/>
            <person name="Thomas K."/>
            <person name="Gtari M."/>
            <person name="Tisa L.S."/>
        </authorList>
    </citation>
    <scope>NUCLEOTIDE SEQUENCE [LARGE SCALE GENOMIC DNA]</scope>
    <source>
        <strain evidence="2">NRRL B-16219</strain>
    </source>
</reference>
<name>A0A1S1QCV3_9ACTN</name>
<gene>
    <name evidence="1" type="ORF">BBK14_33900</name>
</gene>
<organism evidence="1 2">
    <name type="scientific">Parafrankia soli</name>
    <dbReference type="NCBI Taxonomy" id="2599596"/>
    <lineage>
        <taxon>Bacteria</taxon>
        <taxon>Bacillati</taxon>
        <taxon>Actinomycetota</taxon>
        <taxon>Actinomycetes</taxon>
        <taxon>Frankiales</taxon>
        <taxon>Frankiaceae</taxon>
        <taxon>Parafrankia</taxon>
    </lineage>
</organism>
<evidence type="ECO:0008006" key="3">
    <source>
        <dbReference type="Google" id="ProtNLM"/>
    </source>
</evidence>
<sequence>MEEVMTPINTQAASTVPDGLVQLFVQIDEATKDGPINATTAAALFNVKPRTVVAWARNDVLSGVQVTRRAGWQFTGPDLKDCALRSYRARATAAA</sequence>
<dbReference type="AlphaFoldDB" id="A0A1S1QCV3"/>
<comment type="caution">
    <text evidence="1">The sequence shown here is derived from an EMBL/GenBank/DDBJ whole genome shotgun (WGS) entry which is preliminary data.</text>
</comment>
<evidence type="ECO:0000313" key="1">
    <source>
        <dbReference type="EMBL" id="OHV31436.1"/>
    </source>
</evidence>
<proteinExistence type="predicted"/>
<dbReference type="EMBL" id="MAXA01000166">
    <property type="protein sequence ID" value="OHV31436.1"/>
    <property type="molecule type" value="Genomic_DNA"/>
</dbReference>
<accession>A0A1S1QCV3</accession>
<protein>
    <recommendedName>
        <fullName evidence="3">Helix-turn-helix domain-containing protein</fullName>
    </recommendedName>
</protein>